<proteinExistence type="predicted"/>
<dbReference type="STRING" id="526221.C9SWS3"/>
<protein>
    <submittedName>
        <fullName evidence="2">Predicted protein</fullName>
    </submittedName>
</protein>
<dbReference type="OrthoDB" id="4703408at2759"/>
<gene>
    <name evidence="2" type="ORF">VDBG_09574</name>
</gene>
<evidence type="ECO:0000313" key="3">
    <source>
        <dbReference type="Proteomes" id="UP000008698"/>
    </source>
</evidence>
<feature type="region of interest" description="Disordered" evidence="1">
    <location>
        <begin position="141"/>
        <end position="179"/>
    </location>
</feature>
<keyword evidence="3" id="KW-1185">Reference proteome</keyword>
<dbReference type="KEGG" id="val:VDBG_09574"/>
<dbReference type="AlphaFoldDB" id="C9SWS3"/>
<organism evidence="3">
    <name type="scientific">Verticillium alfalfae (strain VaMs.102 / ATCC MYA-4576 / FGSC 10136)</name>
    <name type="common">Verticillium wilt of alfalfa</name>
    <name type="synonym">Verticillium albo-atrum</name>
    <dbReference type="NCBI Taxonomy" id="526221"/>
    <lineage>
        <taxon>Eukaryota</taxon>
        <taxon>Fungi</taxon>
        <taxon>Dikarya</taxon>
        <taxon>Ascomycota</taxon>
        <taxon>Pezizomycotina</taxon>
        <taxon>Sordariomycetes</taxon>
        <taxon>Hypocreomycetidae</taxon>
        <taxon>Glomerellales</taxon>
        <taxon>Plectosphaerellaceae</taxon>
        <taxon>Verticillium</taxon>
    </lineage>
</organism>
<name>C9SWS3_VERA1</name>
<evidence type="ECO:0000256" key="1">
    <source>
        <dbReference type="SAM" id="MobiDB-lite"/>
    </source>
</evidence>
<feature type="compositionally biased region" description="Basic and acidic residues" evidence="1">
    <location>
        <begin position="141"/>
        <end position="151"/>
    </location>
</feature>
<dbReference type="EMBL" id="DS985228">
    <property type="protein sequence ID" value="EEY23464.1"/>
    <property type="molecule type" value="Genomic_DNA"/>
</dbReference>
<evidence type="ECO:0000313" key="2">
    <source>
        <dbReference type="EMBL" id="EEY23464.1"/>
    </source>
</evidence>
<dbReference type="RefSeq" id="XP_003000379.1">
    <property type="nucleotide sequence ID" value="XM_003000333.1"/>
</dbReference>
<dbReference type="Proteomes" id="UP000008698">
    <property type="component" value="Unassembled WGS sequence"/>
</dbReference>
<dbReference type="HOGENOM" id="CLU_1349811_0_0_1"/>
<accession>C9SWS3</accession>
<sequence>MLEVGRILDHAVLEIDKALYTARKHDKKHRYAHGFCRCEWQKKVENSKEHADNLEVAVEHFEDLWRAWKRYLRSLERRGDRRVGGLEEWRRREGRGSESEEFDQLHSFYRKDMRVDEMDHLQAKQRTRQAENLHQEYLAGEGRRQDTDWHKHEGKHKKAWSTSDHIQPGSGYGKNDYEYTGRCESGQYRDWHVGSRFRPWRRS</sequence>
<dbReference type="GeneID" id="9528084"/>
<reference evidence="3" key="1">
    <citation type="journal article" date="2011" name="PLoS Pathog.">
        <title>Comparative genomics yields insights into niche adaptation of plant vascular wilt pathogens.</title>
        <authorList>
            <person name="Klosterman S.J."/>
            <person name="Subbarao K.V."/>
            <person name="Kang S."/>
            <person name="Veronese P."/>
            <person name="Gold S.E."/>
            <person name="Thomma B.P.H.J."/>
            <person name="Chen Z."/>
            <person name="Henrissat B."/>
            <person name="Lee Y.-H."/>
            <person name="Park J."/>
            <person name="Garcia-Pedrajas M.D."/>
            <person name="Barbara D.J."/>
            <person name="Anchieta A."/>
            <person name="de Jonge R."/>
            <person name="Santhanam P."/>
            <person name="Maruthachalam K."/>
            <person name="Atallah Z."/>
            <person name="Amyotte S.G."/>
            <person name="Paz Z."/>
            <person name="Inderbitzin P."/>
            <person name="Hayes R.J."/>
            <person name="Heiman D.I."/>
            <person name="Young S."/>
            <person name="Zeng Q."/>
            <person name="Engels R."/>
            <person name="Galagan J."/>
            <person name="Cuomo C.A."/>
            <person name="Dobinson K.F."/>
            <person name="Ma L.-J."/>
        </authorList>
    </citation>
    <scope>NUCLEOTIDE SEQUENCE [LARGE SCALE GENOMIC DNA]</scope>
    <source>
        <strain evidence="3">VaMs.102 / ATCC MYA-4576 / FGSC 10136</strain>
    </source>
</reference>